<dbReference type="InterPro" id="IPR005502">
    <property type="entry name" value="Ribosyl_crysJ1"/>
</dbReference>
<feature type="binding site" evidence="3">
    <location>
        <position position="56"/>
    </location>
    <ligand>
        <name>Mg(2+)</name>
        <dbReference type="ChEBI" id="CHEBI:18420"/>
        <label>1</label>
    </ligand>
</feature>
<feature type="binding site" evidence="3">
    <location>
        <position position="264"/>
    </location>
    <ligand>
        <name>Mg(2+)</name>
        <dbReference type="ChEBI" id="CHEBI:18420"/>
        <label>1</label>
    </ligand>
</feature>
<dbReference type="STRING" id="39841.SAMN05660836_02420"/>
<dbReference type="SUPFAM" id="SSF101478">
    <property type="entry name" value="ADP-ribosylglycohydrolase"/>
    <property type="match status" value="1"/>
</dbReference>
<keyword evidence="3" id="KW-0479">Metal-binding</keyword>
<dbReference type="Pfam" id="PF03747">
    <property type="entry name" value="ADP_ribosyl_GH"/>
    <property type="match status" value="1"/>
</dbReference>
<name>A0A1I4VR57_9BACT</name>
<evidence type="ECO:0000256" key="2">
    <source>
        <dbReference type="ARBA" id="ARBA00022801"/>
    </source>
</evidence>
<dbReference type="InterPro" id="IPR036705">
    <property type="entry name" value="Ribosyl_crysJ1_sf"/>
</dbReference>
<dbReference type="EMBL" id="FOUU01000011">
    <property type="protein sequence ID" value="SFN03758.1"/>
    <property type="molecule type" value="Genomic_DNA"/>
</dbReference>
<dbReference type="Proteomes" id="UP000199611">
    <property type="component" value="Unassembled WGS sequence"/>
</dbReference>
<accession>A0A1I4VR57</accession>
<dbReference type="OrthoDB" id="9798107at2"/>
<dbReference type="Gene3D" id="1.10.4080.10">
    <property type="entry name" value="ADP-ribosylation/Crystallin J1"/>
    <property type="match status" value="1"/>
</dbReference>
<dbReference type="AlphaFoldDB" id="A0A1I4VR57"/>
<reference evidence="4 5" key="1">
    <citation type="submission" date="2016-10" db="EMBL/GenBank/DDBJ databases">
        <authorList>
            <person name="de Groot N.N."/>
        </authorList>
    </citation>
    <scope>NUCLEOTIDE SEQUENCE [LARGE SCALE GENOMIC DNA]</scope>
    <source>
        <strain evidence="4 5">DSM 9990</strain>
    </source>
</reference>
<evidence type="ECO:0000313" key="5">
    <source>
        <dbReference type="Proteomes" id="UP000199611"/>
    </source>
</evidence>
<sequence>MRPLCTKVRAEKFTGCLLGLALGDALGAPFEGRYTVRGGEIEKIASSLELLRYTDDTHMAIGVAESLIACRGLDGEHMAKTFVRNFRKEPWRGYGPGPPEVFRRIESGIPWYSAAEEVFPGGSYGNGAAMRIAPVGLFYHRNPEKIREAAYLCSRITHTHPLAKDGAVVIAAAVAFAVVYGSEGRRSDLLDYLSAFSLPEVYRSKLGKIPELALRGDRREVVRELGNGVEAFNSVPTAVYCFLTGDSFEKTVTGAISLGGDCDTIAAMAGAIAGAWWGIEAIPSRWLEKLENAEYIKSLARKIYKLTVD</sequence>
<keyword evidence="5" id="KW-1185">Reference proteome</keyword>
<feature type="binding site" evidence="3">
    <location>
        <position position="263"/>
    </location>
    <ligand>
        <name>Mg(2+)</name>
        <dbReference type="ChEBI" id="CHEBI:18420"/>
        <label>1</label>
    </ligand>
</feature>
<comment type="similarity">
    <text evidence="1">Belongs to the ADP-ribosylglycohydrolase family.</text>
</comment>
<protein>
    <submittedName>
        <fullName evidence="4">Poly(ADP-ribose) glycohydrolase ARH3</fullName>
    </submittedName>
</protein>
<feature type="binding site" evidence="3">
    <location>
        <position position="54"/>
    </location>
    <ligand>
        <name>Mg(2+)</name>
        <dbReference type="ChEBI" id="CHEBI:18420"/>
        <label>1</label>
    </ligand>
</feature>
<feature type="binding site" evidence="3">
    <location>
        <position position="55"/>
    </location>
    <ligand>
        <name>Mg(2+)</name>
        <dbReference type="ChEBI" id="CHEBI:18420"/>
        <label>1</label>
    </ligand>
</feature>
<evidence type="ECO:0000313" key="4">
    <source>
        <dbReference type="EMBL" id="SFN03758.1"/>
    </source>
</evidence>
<keyword evidence="2 4" id="KW-0378">Hydrolase</keyword>
<evidence type="ECO:0000256" key="1">
    <source>
        <dbReference type="ARBA" id="ARBA00010702"/>
    </source>
</evidence>
<dbReference type="GO" id="GO:0046872">
    <property type="term" value="F:metal ion binding"/>
    <property type="evidence" value="ECO:0007669"/>
    <property type="project" value="UniProtKB-KW"/>
</dbReference>
<keyword evidence="3" id="KW-0460">Magnesium</keyword>
<gene>
    <name evidence="4" type="ORF">SAMN05660836_02420</name>
</gene>
<dbReference type="InterPro" id="IPR050792">
    <property type="entry name" value="ADP-ribosylglycohydrolase"/>
</dbReference>
<dbReference type="PANTHER" id="PTHR16222:SF24">
    <property type="entry name" value="ADP-RIBOSYLHYDROLASE ARH3"/>
    <property type="match status" value="1"/>
</dbReference>
<organism evidence="4 5">
    <name type="scientific">Thermodesulforhabdus norvegica</name>
    <dbReference type="NCBI Taxonomy" id="39841"/>
    <lineage>
        <taxon>Bacteria</taxon>
        <taxon>Pseudomonadati</taxon>
        <taxon>Thermodesulfobacteriota</taxon>
        <taxon>Syntrophobacteria</taxon>
        <taxon>Syntrophobacterales</taxon>
        <taxon>Thermodesulforhabdaceae</taxon>
        <taxon>Thermodesulforhabdus</taxon>
    </lineage>
</organism>
<feature type="binding site" evidence="3">
    <location>
        <position position="261"/>
    </location>
    <ligand>
        <name>Mg(2+)</name>
        <dbReference type="ChEBI" id="CHEBI:18420"/>
        <label>1</label>
    </ligand>
</feature>
<dbReference type="PANTHER" id="PTHR16222">
    <property type="entry name" value="ADP-RIBOSYLGLYCOHYDROLASE"/>
    <property type="match status" value="1"/>
</dbReference>
<dbReference type="GO" id="GO:0016787">
    <property type="term" value="F:hydrolase activity"/>
    <property type="evidence" value="ECO:0007669"/>
    <property type="project" value="UniProtKB-KW"/>
</dbReference>
<evidence type="ECO:0000256" key="3">
    <source>
        <dbReference type="PIRSR" id="PIRSR605502-1"/>
    </source>
</evidence>
<proteinExistence type="inferred from homology"/>
<comment type="cofactor">
    <cofactor evidence="3">
        <name>Mg(2+)</name>
        <dbReference type="ChEBI" id="CHEBI:18420"/>
    </cofactor>
    <text evidence="3">Binds 2 magnesium ions per subunit.</text>
</comment>